<dbReference type="Pfam" id="PF15055">
    <property type="entry name" value="DMAC1_Dmo2"/>
    <property type="match status" value="1"/>
</dbReference>
<evidence type="ECO:0000259" key="2">
    <source>
        <dbReference type="Pfam" id="PF15055"/>
    </source>
</evidence>
<dbReference type="PANTHER" id="PTHR28048">
    <property type="entry name" value="ACR195WP"/>
    <property type="match status" value="1"/>
</dbReference>
<sequence length="96" mass="10719">MAGDKVPSIHALEKPENVHELLRQDRGDDCLSCRVVGSGAFFGLAAYSYLSGMSQLEKQRRAIVQSRSMFGMRSRRLGIAGISLGMVWMGLWRAFR</sequence>
<reference evidence="3" key="1">
    <citation type="journal article" date="2020" name="bioRxiv">
        <title>Whole genome comparisons of ergot fungi reveals the divergence and evolution of species within the genus Claviceps are the result of varying mechanisms driving genome evolution and host range expansion.</title>
        <authorList>
            <person name="Wyka S.A."/>
            <person name="Mondo S.J."/>
            <person name="Liu M."/>
            <person name="Dettman J."/>
            <person name="Nalam V."/>
            <person name="Broders K.D."/>
        </authorList>
    </citation>
    <scope>NUCLEOTIDE SEQUENCE</scope>
    <source>
        <strain evidence="3">CCC 489</strain>
    </source>
</reference>
<protein>
    <recommendedName>
        <fullName evidence="2">Distal membrane-arm assembly complex protein 1-like domain-containing protein</fullName>
    </recommendedName>
</protein>
<keyword evidence="1" id="KW-0472">Membrane</keyword>
<proteinExistence type="predicted"/>
<dbReference type="EMBL" id="SRPY01000501">
    <property type="protein sequence ID" value="KAG5922774.1"/>
    <property type="molecule type" value="Genomic_DNA"/>
</dbReference>
<dbReference type="PANTHER" id="PTHR28048:SF1">
    <property type="entry name" value="ACR195WP"/>
    <property type="match status" value="1"/>
</dbReference>
<dbReference type="Proteomes" id="UP000811619">
    <property type="component" value="Unassembled WGS sequence"/>
</dbReference>
<dbReference type="AlphaFoldDB" id="A0A8K0J4W2"/>
<keyword evidence="1" id="KW-1133">Transmembrane helix</keyword>
<feature type="domain" description="Distal membrane-arm assembly complex protein 1-like" evidence="2">
    <location>
        <begin position="29"/>
        <end position="66"/>
    </location>
</feature>
<keyword evidence="4" id="KW-1185">Reference proteome</keyword>
<dbReference type="InterPro" id="IPR053092">
    <property type="entry name" value="Mitochondrial_unc_protein"/>
</dbReference>
<feature type="transmembrane region" description="Helical" evidence="1">
    <location>
        <begin position="35"/>
        <end position="56"/>
    </location>
</feature>
<dbReference type="OrthoDB" id="6604875at2759"/>
<evidence type="ECO:0000313" key="4">
    <source>
        <dbReference type="Proteomes" id="UP000811619"/>
    </source>
</evidence>
<evidence type="ECO:0000256" key="1">
    <source>
        <dbReference type="SAM" id="Phobius"/>
    </source>
</evidence>
<feature type="transmembrane region" description="Helical" evidence="1">
    <location>
        <begin position="77"/>
        <end position="95"/>
    </location>
</feature>
<gene>
    <name evidence="3" type="ORF">E4U42_005324</name>
</gene>
<keyword evidence="1" id="KW-0812">Transmembrane</keyword>
<comment type="caution">
    <text evidence="3">The sequence shown here is derived from an EMBL/GenBank/DDBJ whole genome shotgun (WGS) entry which is preliminary data.</text>
</comment>
<accession>A0A8K0J4W2</accession>
<dbReference type="InterPro" id="IPR028036">
    <property type="entry name" value="DMAC1-like_dom"/>
</dbReference>
<name>A0A8K0J4W2_9HYPO</name>
<evidence type="ECO:0000313" key="3">
    <source>
        <dbReference type="EMBL" id="KAG5922774.1"/>
    </source>
</evidence>
<organism evidence="3 4">
    <name type="scientific">Claviceps africana</name>
    <dbReference type="NCBI Taxonomy" id="83212"/>
    <lineage>
        <taxon>Eukaryota</taxon>
        <taxon>Fungi</taxon>
        <taxon>Dikarya</taxon>
        <taxon>Ascomycota</taxon>
        <taxon>Pezizomycotina</taxon>
        <taxon>Sordariomycetes</taxon>
        <taxon>Hypocreomycetidae</taxon>
        <taxon>Hypocreales</taxon>
        <taxon>Clavicipitaceae</taxon>
        <taxon>Claviceps</taxon>
    </lineage>
</organism>